<evidence type="ECO:0000256" key="3">
    <source>
        <dbReference type="ARBA" id="ARBA00022840"/>
    </source>
</evidence>
<dbReference type="InterPro" id="IPR025943">
    <property type="entry name" value="Sigma_54_int_dom_ATP-bd_2"/>
</dbReference>
<feature type="domain" description="Sigma-54 factor interaction" evidence="4">
    <location>
        <begin position="112"/>
        <end position="346"/>
    </location>
</feature>
<reference evidence="7" key="2">
    <citation type="submission" date="2021-04" db="EMBL/GenBank/DDBJ databases">
        <authorList>
            <person name="Gilroy R."/>
        </authorList>
    </citation>
    <scope>NUCLEOTIDE SEQUENCE</scope>
    <source>
        <strain evidence="7">CHK188-5543</strain>
    </source>
</reference>
<dbReference type="Pfam" id="PF00874">
    <property type="entry name" value="PRD"/>
    <property type="match status" value="1"/>
</dbReference>
<gene>
    <name evidence="7" type="ORF">H9736_09170</name>
</gene>
<dbReference type="GO" id="GO:0005524">
    <property type="term" value="F:ATP binding"/>
    <property type="evidence" value="ECO:0007669"/>
    <property type="project" value="UniProtKB-KW"/>
</dbReference>
<evidence type="ECO:0000313" key="8">
    <source>
        <dbReference type="Proteomes" id="UP000886800"/>
    </source>
</evidence>
<evidence type="ECO:0000259" key="6">
    <source>
        <dbReference type="PROSITE" id="PS51372"/>
    </source>
</evidence>
<dbReference type="Gene3D" id="3.40.50.510">
    <property type="entry name" value="Phosphotransferase system, mannose-type IIA component"/>
    <property type="match status" value="1"/>
</dbReference>
<evidence type="ECO:0000259" key="5">
    <source>
        <dbReference type="PROSITE" id="PS51096"/>
    </source>
</evidence>
<dbReference type="InterPro" id="IPR003593">
    <property type="entry name" value="AAA+_ATPase"/>
</dbReference>
<dbReference type="SUPFAM" id="SSF63520">
    <property type="entry name" value="PTS-regulatory domain, PRD"/>
    <property type="match status" value="1"/>
</dbReference>
<name>A0A9D2B8S5_9FIRM</name>
<keyword evidence="2" id="KW-0547">Nucleotide-binding</keyword>
<evidence type="ECO:0000256" key="2">
    <source>
        <dbReference type="ARBA" id="ARBA00022741"/>
    </source>
</evidence>
<dbReference type="CDD" id="cd00009">
    <property type="entry name" value="AAA"/>
    <property type="match status" value="1"/>
</dbReference>
<dbReference type="InterPro" id="IPR011608">
    <property type="entry name" value="PRD"/>
</dbReference>
<comment type="caution">
    <text evidence="7">The sequence shown here is derived from an EMBL/GenBank/DDBJ whole genome shotgun (WGS) entry which is preliminary data.</text>
</comment>
<dbReference type="GO" id="GO:0009401">
    <property type="term" value="P:phosphoenolpyruvate-dependent sugar phosphotransferase system"/>
    <property type="evidence" value="ECO:0007669"/>
    <property type="project" value="InterPro"/>
</dbReference>
<accession>A0A9D2B8S5</accession>
<feature type="domain" description="PRD" evidence="6">
    <location>
        <begin position="820"/>
        <end position="920"/>
    </location>
</feature>
<dbReference type="PANTHER" id="PTHR32071">
    <property type="entry name" value="TRANSCRIPTIONAL REGULATORY PROTEIN"/>
    <property type="match status" value="1"/>
</dbReference>
<keyword evidence="1" id="KW-0808">Transferase</keyword>
<dbReference type="Pfam" id="PF00158">
    <property type="entry name" value="Sigma54_activat"/>
    <property type="match status" value="1"/>
</dbReference>
<evidence type="ECO:0000313" key="7">
    <source>
        <dbReference type="EMBL" id="HIX66404.1"/>
    </source>
</evidence>
<dbReference type="InterPro" id="IPR036634">
    <property type="entry name" value="PRD_sf"/>
</dbReference>
<dbReference type="GO" id="GO:0016020">
    <property type="term" value="C:membrane"/>
    <property type="evidence" value="ECO:0007669"/>
    <property type="project" value="InterPro"/>
</dbReference>
<dbReference type="InterPro" id="IPR002078">
    <property type="entry name" value="Sigma_54_int"/>
</dbReference>
<dbReference type="PROSITE" id="PS51096">
    <property type="entry name" value="PTS_EIIA_TYPE_4"/>
    <property type="match status" value="1"/>
</dbReference>
<dbReference type="EMBL" id="DXES01000192">
    <property type="protein sequence ID" value="HIX66404.1"/>
    <property type="molecule type" value="Genomic_DNA"/>
</dbReference>
<organism evidence="7 8">
    <name type="scientific">Candidatus Anaerotruncus excrementipullorum</name>
    <dbReference type="NCBI Taxonomy" id="2838465"/>
    <lineage>
        <taxon>Bacteria</taxon>
        <taxon>Bacillati</taxon>
        <taxon>Bacillota</taxon>
        <taxon>Clostridia</taxon>
        <taxon>Eubacteriales</taxon>
        <taxon>Oscillospiraceae</taxon>
        <taxon>Anaerotruncus</taxon>
    </lineage>
</organism>
<reference evidence="7" key="1">
    <citation type="journal article" date="2021" name="PeerJ">
        <title>Extensive microbial diversity within the chicken gut microbiome revealed by metagenomics and culture.</title>
        <authorList>
            <person name="Gilroy R."/>
            <person name="Ravi A."/>
            <person name="Getino M."/>
            <person name="Pursley I."/>
            <person name="Horton D.L."/>
            <person name="Alikhan N.F."/>
            <person name="Baker D."/>
            <person name="Gharbi K."/>
            <person name="Hall N."/>
            <person name="Watson M."/>
            <person name="Adriaenssens E.M."/>
            <person name="Foster-Nyarko E."/>
            <person name="Jarju S."/>
            <person name="Secka A."/>
            <person name="Antonio M."/>
            <person name="Oren A."/>
            <person name="Chaudhuri R.R."/>
            <person name="La Ragione R."/>
            <person name="Hildebrand F."/>
            <person name="Pallen M.J."/>
        </authorList>
    </citation>
    <scope>NUCLEOTIDE SEQUENCE</scope>
    <source>
        <strain evidence="7">CHK188-5543</strain>
    </source>
</reference>
<dbReference type="PROSITE" id="PS00676">
    <property type="entry name" value="SIGMA54_INTERACT_2"/>
    <property type="match status" value="1"/>
</dbReference>
<dbReference type="Gene3D" id="1.10.1790.10">
    <property type="entry name" value="PRD domain"/>
    <property type="match status" value="1"/>
</dbReference>
<evidence type="ECO:0000259" key="4">
    <source>
        <dbReference type="PROSITE" id="PS50045"/>
    </source>
</evidence>
<dbReference type="InterPro" id="IPR036662">
    <property type="entry name" value="PTS_EIIA_man-typ_sf"/>
</dbReference>
<dbReference type="SUPFAM" id="SSF52540">
    <property type="entry name" value="P-loop containing nucleoside triphosphate hydrolases"/>
    <property type="match status" value="1"/>
</dbReference>
<dbReference type="GO" id="GO:0006355">
    <property type="term" value="P:regulation of DNA-templated transcription"/>
    <property type="evidence" value="ECO:0007669"/>
    <property type="project" value="InterPro"/>
</dbReference>
<keyword evidence="3" id="KW-0067">ATP-binding</keyword>
<dbReference type="PROSITE" id="PS50045">
    <property type="entry name" value="SIGMA54_INTERACT_4"/>
    <property type="match status" value="1"/>
</dbReference>
<dbReference type="Gene3D" id="3.40.50.300">
    <property type="entry name" value="P-loop containing nucleotide triphosphate hydrolases"/>
    <property type="match status" value="1"/>
</dbReference>
<dbReference type="InterPro" id="IPR004701">
    <property type="entry name" value="PTS_EIIA_man-typ"/>
</dbReference>
<dbReference type="Proteomes" id="UP000886800">
    <property type="component" value="Unassembled WGS sequence"/>
</dbReference>
<sequence>MVRERLMECVQAYTRCFDPSHPTPQLTAEALAEENRVRRNTASHYLNLGVSEGTLLKINTRPVYFLHRAVFEERFFPVENTVFSSWAELFQPDRAAAPAGLAGGRPDVFQELIGYSGSLRQPLTQIKASVLYPDNSLPIMLQGPTGVGKSLIASLTFRFAVASGVLQEDAPFLSFNCAQYANNPELLSSTLFGHTKGSFTGAYATTKGLLEAADGGMLFLDEVHRLSWEGQEKLFTFMDQGVFRRIGESSGWHRSNVRLMMATTEPLNSNFLGTFLRRIPVCVYIPSLEERGLKEKQQLLLLCFSQECQTIRRRLRISGLVQSLLLSHTYSGNLGELKNVTKYAAATAFARNYTNPVIDVGLQDLPESIISQKELEGISAALPELVLDPEEPFQLPSLDPSPVPTARPLLSRLAAKFDPGSQNGAFESAVRRECREFCNYLLYDYRPDQEAILQFVSREVESAWGNLERNSGFRFTKADIRAISLYFYRRKVGEEGEASAAWGALETFFSSISQRYELEAAYAQTVLQQLATALELPSKKEDLLLLILFFLAFASHPGVARIRALILAQGFATASSIADVANQQLNDNLFDALDIPLEASPEQMQERVKQYLARTDLSHGLILINDVTLPDSVLQSIRSCFSGPLMLLHNASTQLVLQVGRYLQNASDSLTMEDLAEAVIQKSLPDFQILYPKADRQRAILTCCTAGMGAAQQLKRILDNSLPTELGVKVIPTDYHHLKRRGKNDPLFQLYRVIGIVGTMDPLLEGLPFIGLEMMISASATRQWSVMLKVPEDAEILQLINTRIVHNFSLPQLITNLTILDPEKVLGNIELSIQQLEQLTHARVTNARKMSLYLHISCLIERLIRNAPISSYQNLEEFSQLHKKELEFIHLSTLNLETIYSIEIPLSEQAYIYDILYQET</sequence>
<evidence type="ECO:0000256" key="1">
    <source>
        <dbReference type="ARBA" id="ARBA00022679"/>
    </source>
</evidence>
<protein>
    <submittedName>
        <fullName evidence="7">Sigma 54-interacting transcriptional regulator</fullName>
    </submittedName>
</protein>
<dbReference type="PROSITE" id="PS51372">
    <property type="entry name" value="PRD_2"/>
    <property type="match status" value="1"/>
</dbReference>
<dbReference type="GO" id="GO:0016740">
    <property type="term" value="F:transferase activity"/>
    <property type="evidence" value="ECO:0007669"/>
    <property type="project" value="UniProtKB-KW"/>
</dbReference>
<dbReference type="AlphaFoldDB" id="A0A9D2B8S5"/>
<dbReference type="SMART" id="SM00382">
    <property type="entry name" value="AAA"/>
    <property type="match status" value="1"/>
</dbReference>
<dbReference type="PANTHER" id="PTHR32071:SF38">
    <property type="entry name" value="PSP OPERON TRANSCRIPTIONAL ACTIVATOR"/>
    <property type="match status" value="1"/>
</dbReference>
<feature type="domain" description="PTS EIIA type-4" evidence="5">
    <location>
        <begin position="561"/>
        <end position="687"/>
    </location>
</feature>
<dbReference type="InterPro" id="IPR027417">
    <property type="entry name" value="P-loop_NTPase"/>
</dbReference>
<proteinExistence type="predicted"/>